<keyword evidence="4" id="KW-0472">Membrane</keyword>
<dbReference type="Proteomes" id="UP000576729">
    <property type="component" value="Unassembled WGS sequence"/>
</dbReference>
<keyword evidence="5 6" id="KW-1015">Disulfide bond</keyword>
<evidence type="ECO:0000256" key="2">
    <source>
        <dbReference type="ARBA" id="ARBA00022692"/>
    </source>
</evidence>
<dbReference type="PROSITE" id="PS50856">
    <property type="entry name" value="AMOP"/>
    <property type="match status" value="1"/>
</dbReference>
<dbReference type="PROSITE" id="PS51233">
    <property type="entry name" value="VWFD"/>
    <property type="match status" value="1"/>
</dbReference>
<dbReference type="Pfam" id="PF00084">
    <property type="entry name" value="Sushi"/>
    <property type="match status" value="1"/>
</dbReference>
<dbReference type="SUPFAM" id="SSF57535">
    <property type="entry name" value="Complement control module/SCR domain"/>
    <property type="match status" value="1"/>
</dbReference>
<gene>
    <name evidence="10" type="primary">Susd2</name>
    <name evidence="10" type="ORF">CALWIL_R12402</name>
</gene>
<dbReference type="InterPro" id="IPR000436">
    <property type="entry name" value="Sushi_SCR_CCP_dom"/>
</dbReference>
<accession>A0A7L4LAZ0</accession>
<dbReference type="Gene3D" id="2.10.70.10">
    <property type="entry name" value="Complement Module, domain 1"/>
    <property type="match status" value="1"/>
</dbReference>
<dbReference type="InterPro" id="IPR005533">
    <property type="entry name" value="AMOP_dom"/>
</dbReference>
<dbReference type="SMART" id="SM00216">
    <property type="entry name" value="VWD"/>
    <property type="match status" value="1"/>
</dbReference>
<feature type="domain" description="VWFD" evidence="9">
    <location>
        <begin position="119"/>
        <end position="307"/>
    </location>
</feature>
<proteinExistence type="predicted"/>
<dbReference type="InterPro" id="IPR001846">
    <property type="entry name" value="VWF_type-D"/>
</dbReference>
<evidence type="ECO:0000259" key="8">
    <source>
        <dbReference type="PROSITE" id="PS50923"/>
    </source>
</evidence>
<keyword evidence="6" id="KW-0768">Sushi</keyword>
<dbReference type="SMART" id="SM00032">
    <property type="entry name" value="CCP"/>
    <property type="match status" value="1"/>
</dbReference>
<keyword evidence="2" id="KW-0812">Transmembrane</keyword>
<dbReference type="PANTHER" id="PTHR13802">
    <property type="entry name" value="MUCIN 4-RELATED"/>
    <property type="match status" value="1"/>
</dbReference>
<evidence type="ECO:0000313" key="11">
    <source>
        <dbReference type="Proteomes" id="UP000576729"/>
    </source>
</evidence>
<name>A0A7L4LAZ0_9CORV</name>
<keyword evidence="11" id="KW-1185">Reference proteome</keyword>
<dbReference type="PANTHER" id="PTHR13802:SF63">
    <property type="entry name" value="SUSHI DOMAIN-CONTAINING PROTEIN 2"/>
    <property type="match status" value="1"/>
</dbReference>
<organism evidence="10 11">
    <name type="scientific">Callaeas wilsoni</name>
    <name type="common">North Island kokako</name>
    <dbReference type="NCBI Taxonomy" id="1347786"/>
    <lineage>
        <taxon>Eukaryota</taxon>
        <taxon>Metazoa</taxon>
        <taxon>Chordata</taxon>
        <taxon>Craniata</taxon>
        <taxon>Vertebrata</taxon>
        <taxon>Euteleostomi</taxon>
        <taxon>Archelosauria</taxon>
        <taxon>Archosauria</taxon>
        <taxon>Dinosauria</taxon>
        <taxon>Saurischia</taxon>
        <taxon>Theropoda</taxon>
        <taxon>Coelurosauria</taxon>
        <taxon>Aves</taxon>
        <taxon>Neognathae</taxon>
        <taxon>Neoaves</taxon>
        <taxon>Telluraves</taxon>
        <taxon>Australaves</taxon>
        <taxon>Passeriformes</taxon>
        <taxon>Corvoidea</taxon>
        <taxon>Callaeidae</taxon>
        <taxon>Callaeas</taxon>
    </lineage>
</organism>
<feature type="disulfide bond" evidence="6">
    <location>
        <begin position="419"/>
        <end position="446"/>
    </location>
</feature>
<protein>
    <submittedName>
        <fullName evidence="10">SUSD2 protein</fullName>
    </submittedName>
</protein>
<dbReference type="InterPro" id="IPR035976">
    <property type="entry name" value="Sushi/SCR/CCP_sf"/>
</dbReference>
<dbReference type="Pfam" id="PF23263">
    <property type="entry name" value="C8-3_MUC4"/>
    <property type="match status" value="1"/>
</dbReference>
<comment type="caution">
    <text evidence="10">The sequence shown here is derived from an EMBL/GenBank/DDBJ whole genome shotgun (WGS) entry which is preliminary data.</text>
</comment>
<evidence type="ECO:0000256" key="6">
    <source>
        <dbReference type="PROSITE-ProRule" id="PRU00302"/>
    </source>
</evidence>
<evidence type="ECO:0000313" key="10">
    <source>
        <dbReference type="EMBL" id="NXY62417.1"/>
    </source>
</evidence>
<dbReference type="Pfam" id="PF00094">
    <property type="entry name" value="VWD"/>
    <property type="match status" value="1"/>
</dbReference>
<dbReference type="CDD" id="cd00033">
    <property type="entry name" value="CCP"/>
    <property type="match status" value="1"/>
</dbReference>
<dbReference type="PROSITE" id="PS50923">
    <property type="entry name" value="SUSHI"/>
    <property type="match status" value="1"/>
</dbReference>
<dbReference type="EMBL" id="VWPU01015319">
    <property type="protein sequence ID" value="NXY62417.1"/>
    <property type="molecule type" value="Genomic_DNA"/>
</dbReference>
<feature type="non-terminal residue" evidence="10">
    <location>
        <position position="448"/>
    </location>
</feature>
<feature type="domain" description="Sushi" evidence="8">
    <location>
        <begin position="391"/>
        <end position="448"/>
    </location>
</feature>
<reference evidence="10 11" key="1">
    <citation type="submission" date="2019-09" db="EMBL/GenBank/DDBJ databases">
        <title>Bird 10,000 Genomes (B10K) Project - Family phase.</title>
        <authorList>
            <person name="Zhang G."/>
        </authorList>
    </citation>
    <scope>NUCLEOTIDE SEQUENCE [LARGE SCALE GENOMIC DNA]</scope>
    <source>
        <strain evidence="10">B10K-OTA-212792</strain>
        <tissue evidence="10">Blood</tissue>
    </source>
</reference>
<dbReference type="InterPro" id="IPR051495">
    <property type="entry name" value="Epithelial_Barrier/Signaling"/>
</dbReference>
<dbReference type="Pfam" id="PF03782">
    <property type="entry name" value="AMOP"/>
    <property type="match status" value="1"/>
</dbReference>
<comment type="subcellular location">
    <subcellularLocation>
        <location evidence="1">Membrane</location>
    </subcellularLocation>
</comment>
<evidence type="ECO:0000256" key="5">
    <source>
        <dbReference type="ARBA" id="ARBA00023157"/>
    </source>
</evidence>
<dbReference type="AlphaFoldDB" id="A0A7L4LAZ0"/>
<evidence type="ECO:0000256" key="1">
    <source>
        <dbReference type="ARBA" id="ARBA00004370"/>
    </source>
</evidence>
<feature type="non-terminal residue" evidence="10">
    <location>
        <position position="1"/>
    </location>
</feature>
<comment type="caution">
    <text evidence="6">Lacks conserved residue(s) required for the propagation of feature annotation.</text>
</comment>
<dbReference type="SMART" id="SM00723">
    <property type="entry name" value="AMOP"/>
    <property type="match status" value="1"/>
</dbReference>
<evidence type="ECO:0000256" key="3">
    <source>
        <dbReference type="ARBA" id="ARBA00022989"/>
    </source>
</evidence>
<dbReference type="GO" id="GO:0016020">
    <property type="term" value="C:membrane"/>
    <property type="evidence" value="ECO:0007669"/>
    <property type="project" value="UniProtKB-SubCell"/>
</dbReference>
<evidence type="ECO:0000259" key="7">
    <source>
        <dbReference type="PROSITE" id="PS50856"/>
    </source>
</evidence>
<evidence type="ECO:0000256" key="4">
    <source>
        <dbReference type="ARBA" id="ARBA00023136"/>
    </source>
</evidence>
<sequence length="448" mass="50264">FQTDYGCDIEKGSVCTYHPGAVHCVRAIQASPRYGAGQQCCYDSTGTQILTHDSTGGSTPDRGHDWGSPPFLKPPRIPGFSHWLYDVISFYYCCLWSDNCHFYMKRRPSSDCRTYLPPRAASAFGDPHFLTFDGLNFTFNGLGEYTLVEWRATLTRSCRGREMQERKNGRDTDEAWRRSHIMEVLTRQGRRREKLTTESSQPLSDLFCPLPLIAIGLFLYSTPDQNITVMFSSGSGVEIRGSGGFLTVRILLPEKFMNHTQGLFGVMNGNPEDDYTFRNKTTMSVHASPQQVFEFGANWAIENGTSLFTYDTEFLLNSFFYGEKHNASFLPVFSPHEDPADPLVEQMVSLCGSDPFCRFDVLTTRSLQVGNSTRLSHQNHKLLVEHLEPVISCGWLDHPTNGRKNGTSYLLGSTINFTCNQGYELTGSEGRICQVSGAWSGDTAHCTP</sequence>
<evidence type="ECO:0000259" key="9">
    <source>
        <dbReference type="PROSITE" id="PS51233"/>
    </source>
</evidence>
<dbReference type="InterPro" id="IPR056619">
    <property type="entry name" value="C8-3_MUC4"/>
</dbReference>
<feature type="domain" description="AMOP" evidence="7">
    <location>
        <begin position="1"/>
        <end position="107"/>
    </location>
</feature>
<keyword evidence="3" id="KW-1133">Transmembrane helix</keyword>